<reference evidence="2" key="1">
    <citation type="submission" date="2018-06" db="EMBL/GenBank/DDBJ databases">
        <authorList>
            <person name="Helene L.C."/>
            <person name="Dall'Agnol R."/>
            <person name="Delamuta J.R."/>
            <person name="Hungria M."/>
        </authorList>
    </citation>
    <scope>NUCLEOTIDE SEQUENCE [LARGE SCALE GENOMIC DNA]</scope>
    <source>
        <strain evidence="2">CNPSo 3140</strain>
    </source>
</reference>
<dbReference type="Proteomes" id="UP000251956">
    <property type="component" value="Unassembled WGS sequence"/>
</dbReference>
<dbReference type="Gene3D" id="1.10.1200.10">
    <property type="entry name" value="ACP-like"/>
    <property type="match status" value="1"/>
</dbReference>
<accession>A0A330GGP1</accession>
<proteinExistence type="predicted"/>
<evidence type="ECO:0000313" key="2">
    <source>
        <dbReference type="Proteomes" id="UP000251956"/>
    </source>
</evidence>
<dbReference type="RefSeq" id="WP_112131090.1">
    <property type="nucleotide sequence ID" value="NZ_QMBQ01000012.1"/>
</dbReference>
<dbReference type="AlphaFoldDB" id="A0A330GGP1"/>
<keyword evidence="2" id="KW-1185">Reference proteome</keyword>
<dbReference type="OrthoDB" id="9806381at2"/>
<organism evidence="1 2">
    <name type="scientific">Mesorhizobium atlanticum</name>
    <dbReference type="NCBI Taxonomy" id="2233532"/>
    <lineage>
        <taxon>Bacteria</taxon>
        <taxon>Pseudomonadati</taxon>
        <taxon>Pseudomonadota</taxon>
        <taxon>Alphaproteobacteria</taxon>
        <taxon>Hyphomicrobiales</taxon>
        <taxon>Phyllobacteriaceae</taxon>
        <taxon>Mesorhizobium</taxon>
    </lineage>
</organism>
<dbReference type="SUPFAM" id="SSF47336">
    <property type="entry name" value="ACP-like"/>
    <property type="match status" value="1"/>
</dbReference>
<dbReference type="InterPro" id="IPR036736">
    <property type="entry name" value="ACP-like_sf"/>
</dbReference>
<comment type="caution">
    <text evidence="1">The sequence shown here is derived from an EMBL/GenBank/DDBJ whole genome shotgun (WGS) entry which is preliminary data.</text>
</comment>
<dbReference type="EMBL" id="QMBQ01000012">
    <property type="protein sequence ID" value="RAZ71789.1"/>
    <property type="molecule type" value="Genomic_DNA"/>
</dbReference>
<reference evidence="1 2" key="2">
    <citation type="submission" date="2018-07" db="EMBL/GenBank/DDBJ databases">
        <title>Diversity of Mesorhizobium strains in Brazil.</title>
        <authorList>
            <person name="Helene L.C.F."/>
            <person name="Dall'Agnol R."/>
            <person name="Delamuta J.R.M."/>
            <person name="Hungria M."/>
        </authorList>
    </citation>
    <scope>NUCLEOTIDE SEQUENCE [LARGE SCALE GENOMIC DNA]</scope>
    <source>
        <strain evidence="1 2">CNPSo 3140</strain>
    </source>
</reference>
<protein>
    <submittedName>
        <fullName evidence="1">Acyl carrier protein</fullName>
    </submittedName>
</protein>
<evidence type="ECO:0000313" key="1">
    <source>
        <dbReference type="EMBL" id="RAZ71789.1"/>
    </source>
</evidence>
<gene>
    <name evidence="1" type="ORF">DPM35_29920</name>
</gene>
<name>A0A330GGP1_9HYPH</name>
<sequence length="83" mass="9125">MGDQLTTEIIEKTKARADTENEITVATQLGDLGIYSLELSEIMLDIEEAYDSEIVLDTAEARNKPSNVDDIVEATRPLIAANE</sequence>